<reference evidence="9 10" key="1">
    <citation type="journal article" date="2019" name="Environ. Microbiol.">
        <title>Species interactions and distinct microbial communities in high Arctic permafrost affected cryosols are associated with the CH4 and CO2 gas fluxes.</title>
        <authorList>
            <person name="Altshuler I."/>
            <person name="Hamel J."/>
            <person name="Turney S."/>
            <person name="Magnuson E."/>
            <person name="Levesque R."/>
            <person name="Greer C."/>
            <person name="Whyte L.G."/>
        </authorList>
    </citation>
    <scope>NUCLEOTIDE SEQUENCE [LARGE SCALE GENOMIC DNA]</scope>
    <source>
        <strain evidence="9 10">E4</strain>
    </source>
</reference>
<dbReference type="InterPro" id="IPR051406">
    <property type="entry name" value="PLD_domain"/>
</dbReference>
<evidence type="ECO:0000256" key="3">
    <source>
        <dbReference type="ARBA" id="ARBA00012027"/>
    </source>
</evidence>
<evidence type="ECO:0000256" key="6">
    <source>
        <dbReference type="ARBA" id="ARBA00023098"/>
    </source>
</evidence>
<comment type="caution">
    <text evidence="9">The sequence shown here is derived from an EMBL/GenBank/DDBJ whole genome shotgun (WGS) entry which is preliminary data.</text>
</comment>
<evidence type="ECO:0000256" key="1">
    <source>
        <dbReference type="ARBA" id="ARBA00000798"/>
    </source>
</evidence>
<proteinExistence type="inferred from homology"/>
<evidence type="ECO:0000256" key="7">
    <source>
        <dbReference type="SAM" id="SignalP"/>
    </source>
</evidence>
<comment type="catalytic activity">
    <reaction evidence="1">
        <text>a 1,2-diacyl-sn-glycero-3-phosphocholine + H2O = a 1,2-diacyl-sn-glycero-3-phosphate + choline + H(+)</text>
        <dbReference type="Rhea" id="RHEA:14445"/>
        <dbReference type="ChEBI" id="CHEBI:15354"/>
        <dbReference type="ChEBI" id="CHEBI:15377"/>
        <dbReference type="ChEBI" id="CHEBI:15378"/>
        <dbReference type="ChEBI" id="CHEBI:57643"/>
        <dbReference type="ChEBI" id="CHEBI:58608"/>
        <dbReference type="EC" id="3.1.4.4"/>
    </reaction>
</comment>
<sequence length="178" mass="19171">MKNNRLRVALLAMLLNVGVCTANAAPSVQVGFSPEGSAQQLVLQTLDDARQSVRLMGYSFTSPDIAGALVEAKKRGVDVQVVLDEGGNRGKASVAAMNLLVNAGIPVRTVSQFKIMHDKVIIVDGQTVETGSFNFTRSAARSNSENALVLHDVPDLAQTYLAHWQSRWALGTDWVSSY</sequence>
<evidence type="ECO:0000256" key="5">
    <source>
        <dbReference type="ARBA" id="ARBA00022963"/>
    </source>
</evidence>
<feature type="signal peptide" evidence="7">
    <location>
        <begin position="1"/>
        <end position="24"/>
    </location>
</feature>
<dbReference type="EMBL" id="RCZD01000016">
    <property type="protein sequence ID" value="TPG56803.1"/>
    <property type="molecule type" value="Genomic_DNA"/>
</dbReference>
<dbReference type="GO" id="GO:0004630">
    <property type="term" value="F:phospholipase D activity"/>
    <property type="evidence" value="ECO:0007669"/>
    <property type="project" value="UniProtKB-EC"/>
</dbReference>
<comment type="similarity">
    <text evidence="2">Belongs to the phospholipase D family.</text>
</comment>
<dbReference type="Gene3D" id="3.30.870.10">
    <property type="entry name" value="Endonuclease Chain A"/>
    <property type="match status" value="1"/>
</dbReference>
<dbReference type="PANTHER" id="PTHR43856:SF1">
    <property type="entry name" value="MITOCHONDRIAL CARDIOLIPIN HYDROLASE"/>
    <property type="match status" value="1"/>
</dbReference>
<name>A0A502G7K0_9GAMM</name>
<dbReference type="Proteomes" id="UP000317663">
    <property type="component" value="Unassembled WGS sequence"/>
</dbReference>
<keyword evidence="10" id="KW-1185">Reference proteome</keyword>
<evidence type="ECO:0000256" key="4">
    <source>
        <dbReference type="ARBA" id="ARBA00022801"/>
    </source>
</evidence>
<accession>A0A502G7K0</accession>
<dbReference type="PANTHER" id="PTHR43856">
    <property type="entry name" value="CARDIOLIPIN HYDROLASE"/>
    <property type="match status" value="1"/>
</dbReference>
<keyword evidence="7" id="KW-0732">Signal</keyword>
<dbReference type="GO" id="GO:0006793">
    <property type="term" value="P:phosphorus metabolic process"/>
    <property type="evidence" value="ECO:0007669"/>
    <property type="project" value="UniProtKB-ARBA"/>
</dbReference>
<dbReference type="SUPFAM" id="SSF56024">
    <property type="entry name" value="Phospholipase D/nuclease"/>
    <property type="match status" value="1"/>
</dbReference>
<gene>
    <name evidence="9" type="ORF">EAH77_22280</name>
</gene>
<feature type="domain" description="PLD phosphodiesterase" evidence="8">
    <location>
        <begin position="112"/>
        <end position="139"/>
    </location>
</feature>
<dbReference type="AlphaFoldDB" id="A0A502G7K0"/>
<evidence type="ECO:0000313" key="10">
    <source>
        <dbReference type="Proteomes" id="UP000317663"/>
    </source>
</evidence>
<dbReference type="CDD" id="cd09170">
    <property type="entry name" value="PLDc_Nuc"/>
    <property type="match status" value="1"/>
</dbReference>
<dbReference type="GO" id="GO:0016042">
    <property type="term" value="P:lipid catabolic process"/>
    <property type="evidence" value="ECO:0007669"/>
    <property type="project" value="UniProtKB-KW"/>
</dbReference>
<keyword evidence="6" id="KW-0443">Lipid metabolism</keyword>
<dbReference type="PROSITE" id="PS50035">
    <property type="entry name" value="PLD"/>
    <property type="match status" value="1"/>
</dbReference>
<dbReference type="EC" id="3.1.4.4" evidence="3"/>
<dbReference type="SMART" id="SM00155">
    <property type="entry name" value="PLDc"/>
    <property type="match status" value="1"/>
</dbReference>
<evidence type="ECO:0000313" key="9">
    <source>
        <dbReference type="EMBL" id="TPG56803.1"/>
    </source>
</evidence>
<dbReference type="GO" id="GO:0016891">
    <property type="term" value="F:RNA endonuclease activity producing 5'-phosphomonoesters, hydrolytic mechanism"/>
    <property type="evidence" value="ECO:0007669"/>
    <property type="project" value="TreeGrafter"/>
</dbReference>
<dbReference type="InterPro" id="IPR025202">
    <property type="entry name" value="PLD-like_dom"/>
</dbReference>
<organism evidence="9 10">
    <name type="scientific">Ewingella americana</name>
    <dbReference type="NCBI Taxonomy" id="41202"/>
    <lineage>
        <taxon>Bacteria</taxon>
        <taxon>Pseudomonadati</taxon>
        <taxon>Pseudomonadota</taxon>
        <taxon>Gammaproteobacteria</taxon>
        <taxon>Enterobacterales</taxon>
        <taxon>Yersiniaceae</taxon>
        <taxon>Ewingella</taxon>
    </lineage>
</organism>
<protein>
    <recommendedName>
        <fullName evidence="3">phospholipase D</fullName>
        <ecNumber evidence="3">3.1.4.4</ecNumber>
    </recommendedName>
</protein>
<feature type="chain" id="PRO_5021245591" description="phospholipase D" evidence="7">
    <location>
        <begin position="25"/>
        <end position="178"/>
    </location>
</feature>
<evidence type="ECO:0000259" key="8">
    <source>
        <dbReference type="PROSITE" id="PS50035"/>
    </source>
</evidence>
<dbReference type="InterPro" id="IPR001736">
    <property type="entry name" value="PLipase_D/transphosphatidylase"/>
</dbReference>
<keyword evidence="5" id="KW-0442">Lipid degradation</keyword>
<dbReference type="OrthoDB" id="5294698at2"/>
<evidence type="ECO:0000256" key="2">
    <source>
        <dbReference type="ARBA" id="ARBA00008664"/>
    </source>
</evidence>
<keyword evidence="4" id="KW-0378">Hydrolase</keyword>
<dbReference type="RefSeq" id="WP_140475163.1">
    <property type="nucleotide sequence ID" value="NZ_RCZD01000016.1"/>
</dbReference>
<dbReference type="Pfam" id="PF13091">
    <property type="entry name" value="PLDc_2"/>
    <property type="match status" value="1"/>
</dbReference>